<feature type="chain" id="PRO_5026229473" evidence="1">
    <location>
        <begin position="23"/>
        <end position="346"/>
    </location>
</feature>
<evidence type="ECO:0000313" key="3">
    <source>
        <dbReference type="Proteomes" id="UP000431092"/>
    </source>
</evidence>
<keyword evidence="1" id="KW-0732">Signal</keyword>
<evidence type="ECO:0000313" key="2">
    <source>
        <dbReference type="EMBL" id="MTB71407.1"/>
    </source>
</evidence>
<dbReference type="RefSeq" id="WP_154592739.1">
    <property type="nucleotide sequence ID" value="NZ_WLVL01000019.1"/>
</dbReference>
<dbReference type="Proteomes" id="UP000431092">
    <property type="component" value="Unassembled WGS sequence"/>
</dbReference>
<dbReference type="EMBL" id="WLVL01000019">
    <property type="protein sequence ID" value="MTB71407.1"/>
    <property type="molecule type" value="Genomic_DNA"/>
</dbReference>
<proteinExistence type="predicted"/>
<accession>A0A6I3ICG8</accession>
<organism evidence="2 3">
    <name type="scientific">Arsenicicoccus cauae</name>
    <dbReference type="NCBI Taxonomy" id="2663847"/>
    <lineage>
        <taxon>Bacteria</taxon>
        <taxon>Bacillati</taxon>
        <taxon>Actinomycetota</taxon>
        <taxon>Actinomycetes</taxon>
        <taxon>Micrococcales</taxon>
        <taxon>Intrasporangiaceae</taxon>
        <taxon>Arsenicicoccus</taxon>
    </lineage>
</organism>
<dbReference type="AlphaFoldDB" id="A0A6I3ICG8"/>
<feature type="signal peptide" evidence="1">
    <location>
        <begin position="1"/>
        <end position="22"/>
    </location>
</feature>
<name>A0A6I3ICG8_9MICO</name>
<evidence type="ECO:0000256" key="1">
    <source>
        <dbReference type="SAM" id="SignalP"/>
    </source>
</evidence>
<gene>
    <name evidence="2" type="ORF">GGG17_05380</name>
</gene>
<protein>
    <submittedName>
        <fullName evidence="2">Uncharacterized protein</fullName>
    </submittedName>
</protein>
<reference evidence="2 3" key="1">
    <citation type="submission" date="2019-11" db="EMBL/GenBank/DDBJ databases">
        <title>Whole genome sequencing identifies a novel species of the genus Arsenicicoccus isolated from human blood.</title>
        <authorList>
            <person name="Jeong J.H."/>
            <person name="Kweon O.J."/>
            <person name="Kim H.R."/>
            <person name="Kim T.-H."/>
            <person name="Ha S.-M."/>
            <person name="Lee M.-K."/>
        </authorList>
    </citation>
    <scope>NUCLEOTIDE SEQUENCE [LARGE SCALE GENOMIC DNA]</scope>
    <source>
        <strain evidence="2 3">MKL-02</strain>
    </source>
</reference>
<comment type="caution">
    <text evidence="2">The sequence shown here is derived from an EMBL/GenBank/DDBJ whole genome shotgun (WGS) entry which is preliminary data.</text>
</comment>
<sequence>MSRRRILATLGVTAVAATAVIAAPTGDTQARWTETRTSVVPRMTMGTPTLTPTDVPVVKPFSTALQATLKNNAGYGLEYRPTQLTITKMPGTLTTDSDVTGLLAHGYGIAYDYTNCAGVNRWQIPQTDGGTATTTYTIPATGAVRDPLVKGATAPMCIIVRPDASDRQRYVNFAGREYQLTTTLRAVSVAGTATTSPTWTTRYVIPIPSAFPDPSGTSCGGTWIVNNIHFYWAWPDSTMTSATGYSAINHWDILARPKGSTAAYKVVDGGIVGTNREEIVGTGDLVNAGYTAAGEYEFIVRAYPFAGSTTKYSESTVRWNAYYPGSSGYFACRASDTNPTAGMYGY</sequence>
<keyword evidence="3" id="KW-1185">Reference proteome</keyword>